<evidence type="ECO:0000313" key="2">
    <source>
        <dbReference type="EMBL" id="PNL62338.1"/>
    </source>
</evidence>
<evidence type="ECO:0000313" key="3">
    <source>
        <dbReference type="Proteomes" id="UP000192511"/>
    </source>
</evidence>
<keyword evidence="3" id="KW-1185">Reference proteome</keyword>
<protein>
    <submittedName>
        <fullName evidence="2">Pilus assembly protein PilP</fullName>
    </submittedName>
</protein>
<dbReference type="RefSeq" id="WP_019233701.1">
    <property type="nucleotide sequence ID" value="NZ_CAAAHR010000016.1"/>
</dbReference>
<accession>A0AAX0WV93</accession>
<feature type="compositionally biased region" description="Basic and acidic residues" evidence="1">
    <location>
        <begin position="72"/>
        <end position="89"/>
    </location>
</feature>
<dbReference type="AlphaFoldDB" id="A0AAX0WV93"/>
<dbReference type="EMBL" id="NBTX02000004">
    <property type="protein sequence ID" value="PNL62338.1"/>
    <property type="molecule type" value="Genomic_DNA"/>
</dbReference>
<dbReference type="PIRSF" id="PIRSF016481">
    <property type="entry name" value="Pilus_assembly_PilP"/>
    <property type="match status" value="1"/>
</dbReference>
<comment type="caution">
    <text evidence="2">The sequence shown here is derived from an EMBL/GenBank/DDBJ whole genome shotgun (WGS) entry which is preliminary data.</text>
</comment>
<dbReference type="Proteomes" id="UP000192511">
    <property type="component" value="Unassembled WGS sequence"/>
</dbReference>
<name>A0AAX0WV93_9GAMM</name>
<feature type="region of interest" description="Disordered" evidence="1">
    <location>
        <begin position="70"/>
        <end position="89"/>
    </location>
</feature>
<dbReference type="InterPro" id="IPR007446">
    <property type="entry name" value="PilP"/>
</dbReference>
<sequence length="171" mass="19292">MINRKQKIGCICSLSLLLVACSGNNDDLVRYIKEVKHRKTREIEPIPSFAPLPTFKFPDSGNRRNPFKPIAQKKEEVDVNAPDKNRPKEPLETYPLDALKFVGTLTQGNEIWALIKLPSSDITHVGIGNYMGQNYGRVVSITNNAIQLIETTQTSGKWEKHKITLELYTGK</sequence>
<gene>
    <name evidence="2" type="ORF">A6J39_014605</name>
</gene>
<organism evidence="2 3">
    <name type="scientific">Legionella anisa</name>
    <dbReference type="NCBI Taxonomy" id="28082"/>
    <lineage>
        <taxon>Bacteria</taxon>
        <taxon>Pseudomonadati</taxon>
        <taxon>Pseudomonadota</taxon>
        <taxon>Gammaproteobacteria</taxon>
        <taxon>Legionellales</taxon>
        <taxon>Legionellaceae</taxon>
        <taxon>Legionella</taxon>
    </lineage>
</organism>
<dbReference type="Pfam" id="PF04351">
    <property type="entry name" value="PilP"/>
    <property type="match status" value="1"/>
</dbReference>
<evidence type="ECO:0000256" key="1">
    <source>
        <dbReference type="SAM" id="MobiDB-lite"/>
    </source>
</evidence>
<reference evidence="2" key="1">
    <citation type="submission" date="2017-12" db="EMBL/GenBank/DDBJ databases">
        <title>FDA dAtabase for Regulatory Grade micrObial Sequences (FDA-ARGOS): Supporting development and validation of Infectious Disease Dx tests.</title>
        <authorList>
            <person name="Kerrigan L."/>
            <person name="Tallon L.J."/>
            <person name="Sadzewicz L."/>
            <person name="Sengamalay N."/>
            <person name="Ott S."/>
            <person name="Godinez A."/>
            <person name="Nagaraj S."/>
            <person name="Vavikolanu K."/>
            <person name="Vyas G."/>
            <person name="Nadendla S."/>
            <person name="Aluvathingal J."/>
            <person name="Sichtig H."/>
        </authorList>
    </citation>
    <scope>NUCLEOTIDE SEQUENCE [LARGE SCALE GENOMIC DNA]</scope>
    <source>
        <strain evidence="2">FDAARGOS_200</strain>
    </source>
</reference>
<dbReference type="GeneID" id="98065281"/>
<dbReference type="PROSITE" id="PS51257">
    <property type="entry name" value="PROKAR_LIPOPROTEIN"/>
    <property type="match status" value="1"/>
</dbReference>
<proteinExistence type="predicted"/>
<dbReference type="Gene3D" id="2.30.30.830">
    <property type="match status" value="1"/>
</dbReference>